<evidence type="ECO:0000313" key="2">
    <source>
        <dbReference type="EMBL" id="CAJ1057249.1"/>
    </source>
</evidence>
<dbReference type="EMBL" id="OY660868">
    <property type="protein sequence ID" value="CAJ1057249.1"/>
    <property type="molecule type" value="Genomic_DNA"/>
</dbReference>
<name>A0AAV1F954_XYRNO</name>
<dbReference type="AlphaFoldDB" id="A0AAV1F954"/>
<feature type="region of interest" description="Disordered" evidence="1">
    <location>
        <begin position="119"/>
        <end position="156"/>
    </location>
</feature>
<protein>
    <submittedName>
        <fullName evidence="2">Uncharacterized protein LOC121514833</fullName>
    </submittedName>
</protein>
<organism evidence="2 3">
    <name type="scientific">Xyrichtys novacula</name>
    <name type="common">Pearly razorfish</name>
    <name type="synonym">Hemipteronotus novacula</name>
    <dbReference type="NCBI Taxonomy" id="13765"/>
    <lineage>
        <taxon>Eukaryota</taxon>
        <taxon>Metazoa</taxon>
        <taxon>Chordata</taxon>
        <taxon>Craniata</taxon>
        <taxon>Vertebrata</taxon>
        <taxon>Euteleostomi</taxon>
        <taxon>Actinopterygii</taxon>
        <taxon>Neopterygii</taxon>
        <taxon>Teleostei</taxon>
        <taxon>Neoteleostei</taxon>
        <taxon>Acanthomorphata</taxon>
        <taxon>Eupercaria</taxon>
        <taxon>Labriformes</taxon>
        <taxon>Labridae</taxon>
        <taxon>Xyrichtys</taxon>
    </lineage>
</organism>
<proteinExistence type="predicted"/>
<feature type="region of interest" description="Disordered" evidence="1">
    <location>
        <begin position="211"/>
        <end position="262"/>
    </location>
</feature>
<keyword evidence="3" id="KW-1185">Reference proteome</keyword>
<evidence type="ECO:0000256" key="1">
    <source>
        <dbReference type="SAM" id="MobiDB-lite"/>
    </source>
</evidence>
<accession>A0AAV1F954</accession>
<gene>
    <name evidence="2" type="ORF">XNOV1_A034659</name>
</gene>
<dbReference type="Proteomes" id="UP001178508">
    <property type="component" value="Chromosome 5"/>
</dbReference>
<evidence type="ECO:0000313" key="3">
    <source>
        <dbReference type="Proteomes" id="UP001178508"/>
    </source>
</evidence>
<reference evidence="2" key="1">
    <citation type="submission" date="2023-08" db="EMBL/GenBank/DDBJ databases">
        <authorList>
            <person name="Alioto T."/>
            <person name="Alioto T."/>
            <person name="Gomez Garrido J."/>
        </authorList>
    </citation>
    <scope>NUCLEOTIDE SEQUENCE</scope>
</reference>
<feature type="compositionally biased region" description="Low complexity" evidence="1">
    <location>
        <begin position="225"/>
        <end position="235"/>
    </location>
</feature>
<sequence>MIYSCPFSDPVLFYSLFSLNAIYQNENGERTGVIGWVSQGLTRVLPQPDDKYKEIHDPNEEHTELLSDWSVFPDYDPLPHIPVVEMHSDDEGDVEDMSPKFPPNVVNWIKQMVPQPAMLPPGAVPLEPREPSNKSARSSLDKILSPPPESLSGISLDTDSKASGVIGWFVSGLGLKLPQPALPLKDEPENPVEVLQKVSTKLKPDMVLEDVDSDNEDETRIRNTNNQQNASQQSNFIASLKTKPQPSETLARMSVEDAETQTGRWTPFIQSIKKEAEDVAMATMEERLMLERLEMVRMAEEVARQTAEIAIRQMAGEGQSVRLSLGSQELLEEHEIE</sequence>
<feature type="region of interest" description="Disordered" evidence="1">
    <location>
        <begin position="316"/>
        <end position="337"/>
    </location>
</feature>